<name>A0AAE0SVA9_9BIVA</name>
<dbReference type="Proteomes" id="UP001195483">
    <property type="component" value="Unassembled WGS sequence"/>
</dbReference>
<feature type="region of interest" description="Disordered" evidence="1">
    <location>
        <begin position="70"/>
        <end position="106"/>
    </location>
</feature>
<evidence type="ECO:0000313" key="2">
    <source>
        <dbReference type="EMBL" id="KAK3598586.1"/>
    </source>
</evidence>
<organism evidence="2 3">
    <name type="scientific">Potamilus streckersoni</name>
    <dbReference type="NCBI Taxonomy" id="2493646"/>
    <lineage>
        <taxon>Eukaryota</taxon>
        <taxon>Metazoa</taxon>
        <taxon>Spiralia</taxon>
        <taxon>Lophotrochozoa</taxon>
        <taxon>Mollusca</taxon>
        <taxon>Bivalvia</taxon>
        <taxon>Autobranchia</taxon>
        <taxon>Heteroconchia</taxon>
        <taxon>Palaeoheterodonta</taxon>
        <taxon>Unionida</taxon>
        <taxon>Unionoidea</taxon>
        <taxon>Unionidae</taxon>
        <taxon>Ambleminae</taxon>
        <taxon>Lampsilini</taxon>
        <taxon>Potamilus</taxon>
    </lineage>
</organism>
<comment type="caution">
    <text evidence="2">The sequence shown here is derived from an EMBL/GenBank/DDBJ whole genome shotgun (WGS) entry which is preliminary data.</text>
</comment>
<sequence>MQVLRAVPFVDYLPSIAYGAHSWQVHRPSLAADARRTQRSVDAIAARWKSTGPPSQRRQGRHSAAWTLLPHDASPPALPRSVSKADTAQRGRSCLTMQVHRPSLAA</sequence>
<dbReference type="EMBL" id="JAEAOA010000623">
    <property type="protein sequence ID" value="KAK3598586.1"/>
    <property type="molecule type" value="Genomic_DNA"/>
</dbReference>
<reference evidence="2" key="3">
    <citation type="submission" date="2023-05" db="EMBL/GenBank/DDBJ databases">
        <authorList>
            <person name="Smith C.H."/>
        </authorList>
    </citation>
    <scope>NUCLEOTIDE SEQUENCE</scope>
    <source>
        <strain evidence="2">CHS0354</strain>
        <tissue evidence="2">Mantle</tissue>
    </source>
</reference>
<proteinExistence type="predicted"/>
<evidence type="ECO:0000256" key="1">
    <source>
        <dbReference type="SAM" id="MobiDB-lite"/>
    </source>
</evidence>
<gene>
    <name evidence="2" type="ORF">CHS0354_009781</name>
</gene>
<keyword evidence="3" id="KW-1185">Reference proteome</keyword>
<dbReference type="AlphaFoldDB" id="A0AAE0SVA9"/>
<reference evidence="2" key="1">
    <citation type="journal article" date="2021" name="Genome Biol. Evol.">
        <title>A High-Quality Reference Genome for a Parasitic Bivalve with Doubly Uniparental Inheritance (Bivalvia: Unionida).</title>
        <authorList>
            <person name="Smith C.H."/>
        </authorList>
    </citation>
    <scope>NUCLEOTIDE SEQUENCE</scope>
    <source>
        <strain evidence="2">CHS0354</strain>
    </source>
</reference>
<evidence type="ECO:0000313" key="3">
    <source>
        <dbReference type="Proteomes" id="UP001195483"/>
    </source>
</evidence>
<reference evidence="2" key="2">
    <citation type="journal article" date="2021" name="Genome Biol. Evol.">
        <title>Developing a high-quality reference genome for a parasitic bivalve with doubly uniparental inheritance (Bivalvia: Unionida).</title>
        <authorList>
            <person name="Smith C.H."/>
        </authorList>
    </citation>
    <scope>NUCLEOTIDE SEQUENCE</scope>
    <source>
        <strain evidence="2">CHS0354</strain>
        <tissue evidence="2">Mantle</tissue>
    </source>
</reference>
<accession>A0AAE0SVA9</accession>
<protein>
    <submittedName>
        <fullName evidence="2">Uncharacterized protein</fullName>
    </submittedName>
</protein>